<dbReference type="SMART" id="SM00220">
    <property type="entry name" value="S_TKc"/>
    <property type="match status" value="1"/>
</dbReference>
<reference evidence="7" key="1">
    <citation type="submission" date="2019-11" db="EMBL/GenBank/DDBJ databases">
        <title>Genomic insights into an expanded diversity of filamentous marine cyanobacteria reveals the extraordinary biosynthetic potential of Moorea and Okeania.</title>
        <authorList>
            <person name="Ferreira Leao T."/>
            <person name="Wang M."/>
            <person name="Moss N."/>
            <person name="Da Silva R."/>
            <person name="Sanders J."/>
            <person name="Nurk S."/>
            <person name="Gurevich A."/>
            <person name="Humphrey G."/>
            <person name="Reher R."/>
            <person name="Zhu Q."/>
            <person name="Belda-Ferre P."/>
            <person name="Glukhov E."/>
            <person name="Rex R."/>
            <person name="Dorrestein P.C."/>
            <person name="Knight R."/>
            <person name="Pevzner P."/>
            <person name="Gerwick W.H."/>
            <person name="Gerwick L."/>
        </authorList>
    </citation>
    <scope>NUCLEOTIDE SEQUENCE</scope>
    <source>
        <strain evidence="7">SIO1C4</strain>
    </source>
</reference>
<dbReference type="PROSITE" id="PS50011">
    <property type="entry name" value="PROTEIN_KINASE_DOM"/>
    <property type="match status" value="1"/>
</dbReference>
<feature type="binding site" evidence="5">
    <location>
        <position position="42"/>
    </location>
    <ligand>
        <name>ATP</name>
        <dbReference type="ChEBI" id="CHEBI:30616"/>
    </ligand>
</feature>
<dbReference type="PANTHER" id="PTHR43289">
    <property type="entry name" value="MITOGEN-ACTIVATED PROTEIN KINASE KINASE KINASE 20-RELATED"/>
    <property type="match status" value="1"/>
</dbReference>
<keyword evidence="2 5" id="KW-0547">Nucleotide-binding</keyword>
<dbReference type="SUPFAM" id="SSF56112">
    <property type="entry name" value="Protein kinase-like (PK-like)"/>
    <property type="match status" value="1"/>
</dbReference>
<dbReference type="GO" id="GO:0005524">
    <property type="term" value="F:ATP binding"/>
    <property type="evidence" value="ECO:0007669"/>
    <property type="project" value="UniProtKB-UniRule"/>
</dbReference>
<dbReference type="PROSITE" id="PS00108">
    <property type="entry name" value="PROTEIN_KINASE_ST"/>
    <property type="match status" value="1"/>
</dbReference>
<keyword evidence="7" id="KW-0723">Serine/threonine-protein kinase</keyword>
<gene>
    <name evidence="7" type="ORF">F6J89_31930</name>
</gene>
<evidence type="ECO:0000256" key="1">
    <source>
        <dbReference type="ARBA" id="ARBA00022679"/>
    </source>
</evidence>
<dbReference type="InterPro" id="IPR000719">
    <property type="entry name" value="Prot_kinase_dom"/>
</dbReference>
<proteinExistence type="predicted"/>
<dbReference type="Gene3D" id="1.10.510.10">
    <property type="entry name" value="Transferase(Phosphotransferase) domain 1"/>
    <property type="match status" value="1"/>
</dbReference>
<accession>A0A6B3NJY7</accession>
<dbReference type="AlphaFoldDB" id="A0A6B3NJY7"/>
<sequence length="340" mass="37975">MAWEPEKQLQGGRYTIKKVIGHGRFALTYLARDQNNDAVVIKTPSDEVRNSPDFDRLQQVFVQEAFKLAKCSHPHIVKAEAPFQEDGVWCIVMEYIEGIDLASRAQAMLAEDKALKYIQQIGEALIEIHNHGLLHRDVKPANIMLRAGQDEAVLIDFGLARGFNYKLTMTRVEEIAGGFAPLELYSRQATLGSYTDVYSLGATLYQLLTGEVPVSADKRKLSSNVRLIPPKEINPQISKPVNRAILWAMELEAKDRPQSVQEWLDSLVFKNKTAATSQPLNSQTQSQSSQRFENWQIIIAAVAAIGALLAGIEGVTSLLEFLDDKDEPKPTLNQPPKPNR</sequence>
<evidence type="ECO:0000259" key="6">
    <source>
        <dbReference type="PROSITE" id="PS50011"/>
    </source>
</evidence>
<comment type="caution">
    <text evidence="7">The sequence shown here is derived from an EMBL/GenBank/DDBJ whole genome shotgun (WGS) entry which is preliminary data.</text>
</comment>
<evidence type="ECO:0000256" key="5">
    <source>
        <dbReference type="PROSITE-ProRule" id="PRU10141"/>
    </source>
</evidence>
<dbReference type="PANTHER" id="PTHR43289:SF34">
    <property type="entry name" value="SERINE_THREONINE-PROTEIN KINASE YBDM-RELATED"/>
    <property type="match status" value="1"/>
</dbReference>
<evidence type="ECO:0000313" key="7">
    <source>
        <dbReference type="EMBL" id="NER32090.1"/>
    </source>
</evidence>
<dbReference type="GO" id="GO:0004674">
    <property type="term" value="F:protein serine/threonine kinase activity"/>
    <property type="evidence" value="ECO:0007669"/>
    <property type="project" value="UniProtKB-KW"/>
</dbReference>
<name>A0A6B3NJY7_9CYAN</name>
<dbReference type="Gene3D" id="3.30.200.20">
    <property type="entry name" value="Phosphorylase Kinase, domain 1"/>
    <property type="match status" value="1"/>
</dbReference>
<keyword evidence="1" id="KW-0808">Transferase</keyword>
<protein>
    <submittedName>
        <fullName evidence="7">Serine/threonine protein kinase</fullName>
    </submittedName>
</protein>
<dbReference type="Pfam" id="PF00069">
    <property type="entry name" value="Pkinase"/>
    <property type="match status" value="1"/>
</dbReference>
<dbReference type="EMBL" id="JAAHFQ010001062">
    <property type="protein sequence ID" value="NER32090.1"/>
    <property type="molecule type" value="Genomic_DNA"/>
</dbReference>
<dbReference type="PROSITE" id="PS00107">
    <property type="entry name" value="PROTEIN_KINASE_ATP"/>
    <property type="match status" value="1"/>
</dbReference>
<keyword evidence="4 5" id="KW-0067">ATP-binding</keyword>
<keyword evidence="3 7" id="KW-0418">Kinase</keyword>
<dbReference type="InterPro" id="IPR008271">
    <property type="entry name" value="Ser/Thr_kinase_AS"/>
</dbReference>
<dbReference type="InterPro" id="IPR017441">
    <property type="entry name" value="Protein_kinase_ATP_BS"/>
</dbReference>
<feature type="domain" description="Protein kinase" evidence="6">
    <location>
        <begin position="14"/>
        <end position="269"/>
    </location>
</feature>
<evidence type="ECO:0000256" key="2">
    <source>
        <dbReference type="ARBA" id="ARBA00022741"/>
    </source>
</evidence>
<evidence type="ECO:0000256" key="4">
    <source>
        <dbReference type="ARBA" id="ARBA00022840"/>
    </source>
</evidence>
<organism evidence="7">
    <name type="scientific">Symploca sp. SIO1C4</name>
    <dbReference type="NCBI Taxonomy" id="2607765"/>
    <lineage>
        <taxon>Bacteria</taxon>
        <taxon>Bacillati</taxon>
        <taxon>Cyanobacteriota</taxon>
        <taxon>Cyanophyceae</taxon>
        <taxon>Coleofasciculales</taxon>
        <taxon>Coleofasciculaceae</taxon>
        <taxon>Symploca</taxon>
    </lineage>
</organism>
<dbReference type="InterPro" id="IPR011009">
    <property type="entry name" value="Kinase-like_dom_sf"/>
</dbReference>
<evidence type="ECO:0000256" key="3">
    <source>
        <dbReference type="ARBA" id="ARBA00022777"/>
    </source>
</evidence>
<dbReference type="CDD" id="cd14014">
    <property type="entry name" value="STKc_PknB_like"/>
    <property type="match status" value="1"/>
</dbReference>